<dbReference type="CDD" id="cd00198">
    <property type="entry name" value="vWFA"/>
    <property type="match status" value="1"/>
</dbReference>
<keyword evidence="1" id="KW-0812">Transmembrane</keyword>
<keyword evidence="1" id="KW-0472">Membrane</keyword>
<dbReference type="Pfam" id="PF13519">
    <property type="entry name" value="VWA_2"/>
    <property type="match status" value="1"/>
</dbReference>
<comment type="caution">
    <text evidence="3">The sequence shown here is derived from an EMBL/GenBank/DDBJ whole genome shotgun (WGS) entry which is preliminary data.</text>
</comment>
<dbReference type="Proteomes" id="UP000005019">
    <property type="component" value="Unassembled WGS sequence"/>
</dbReference>
<dbReference type="OrthoDB" id="6206554at2"/>
<dbReference type="eggNOG" id="COG2304">
    <property type="taxonomic scope" value="Bacteria"/>
</dbReference>
<dbReference type="Gene3D" id="3.40.50.410">
    <property type="entry name" value="von Willebrand factor, type A domain"/>
    <property type="match status" value="1"/>
</dbReference>
<proteinExistence type="predicted"/>
<dbReference type="SUPFAM" id="SSF53300">
    <property type="entry name" value="vWA-like"/>
    <property type="match status" value="1"/>
</dbReference>
<keyword evidence="4" id="KW-1185">Reference proteome</keyword>
<protein>
    <submittedName>
        <fullName evidence="3">MxaC von Willebrand factor, type A</fullName>
    </submittedName>
</protein>
<feature type="transmembrane region" description="Helical" evidence="1">
    <location>
        <begin position="62"/>
        <end position="79"/>
    </location>
</feature>
<dbReference type="RefSeq" id="WP_008064623.1">
    <property type="nucleotide sequence ID" value="NZ_AFHG01000059.1"/>
</dbReference>
<evidence type="ECO:0000313" key="3">
    <source>
        <dbReference type="EMBL" id="EGK69926.1"/>
    </source>
</evidence>
<gene>
    <name evidence="3" type="ORF">METUNv1_03892</name>
</gene>
<dbReference type="InterPro" id="IPR002035">
    <property type="entry name" value="VWF_A"/>
</dbReference>
<feature type="domain" description="VWFA" evidence="2">
    <location>
        <begin position="93"/>
        <end position="291"/>
    </location>
</feature>
<reference evidence="3 4" key="1">
    <citation type="journal article" date="2011" name="J. Bacteriol.">
        <title>Genome sequence of Methyloversatilis universalis FAM5T, a methylotrophic representative of the order Rhodocyclales.</title>
        <authorList>
            <person name="Kittichotirat W."/>
            <person name="Good N.M."/>
            <person name="Hall R."/>
            <person name="Bringel F."/>
            <person name="Lajus A."/>
            <person name="Medigue C."/>
            <person name="Smalley N.E."/>
            <person name="Beck D."/>
            <person name="Bumgarner R."/>
            <person name="Vuilleumier S."/>
            <person name="Kalyuzhnaya M.G."/>
        </authorList>
    </citation>
    <scope>NUCLEOTIDE SEQUENCE [LARGE SCALE GENOMIC DNA]</scope>
    <source>
        <strain evidence="4">ATCC BAA-1314 / JCM 13912 / FAM5</strain>
    </source>
</reference>
<dbReference type="AlphaFoldDB" id="F5RHU4"/>
<evidence type="ECO:0000259" key="2">
    <source>
        <dbReference type="PROSITE" id="PS50234"/>
    </source>
</evidence>
<name>F5RHU4_METUF</name>
<evidence type="ECO:0000313" key="4">
    <source>
        <dbReference type="Proteomes" id="UP000005019"/>
    </source>
</evidence>
<organism evidence="3 4">
    <name type="scientific">Methyloversatilis universalis (strain ATCC BAA-1314 / DSM 25237 / JCM 13912 / CCUG 52030 / FAM5)</name>
    <dbReference type="NCBI Taxonomy" id="1000565"/>
    <lineage>
        <taxon>Bacteria</taxon>
        <taxon>Pseudomonadati</taxon>
        <taxon>Pseudomonadota</taxon>
        <taxon>Betaproteobacteria</taxon>
        <taxon>Nitrosomonadales</taxon>
        <taxon>Sterolibacteriaceae</taxon>
        <taxon>Methyloversatilis</taxon>
    </lineage>
</organism>
<dbReference type="STRING" id="1000565.METUNv1_03892"/>
<dbReference type="InterPro" id="IPR036465">
    <property type="entry name" value="vWFA_dom_sf"/>
</dbReference>
<dbReference type="PROSITE" id="PS50234">
    <property type="entry name" value="VWFA"/>
    <property type="match status" value="1"/>
</dbReference>
<accession>F5RHU4</accession>
<dbReference type="SMART" id="SM00327">
    <property type="entry name" value="VWA"/>
    <property type="match status" value="1"/>
</dbReference>
<sequence>MNGFTLNLWPGALELGAPGWLLLLPLALLPLWPRRRNALDYACLDWLPSDPLGNALLRAGRIAAALAIAAAVFGLAGLAQPVTEVQRTGRGAEIVIALDRSRSMDEALLPKGRQPSIDTTAEAKGKVARRLLADFAERRPDDRYSLLLFSSAPMPVVPFTQHGDVVQAGIQAGGIGRGLSETDIGRALLAGAEQFDRRAYSGSRILLLVSDGGAQIDEAMRDKIRRALQRNRIAVYWIFIRSALSPGLKADAGDGNIPEVALNQFLKSAGVPYQAFEAEDPEAVKEAVAEVDRQQNLPLDYVEQIPRRDFSGWCYALALLAGAAALACRLITRPAWKEEVQS</sequence>
<evidence type="ECO:0000256" key="1">
    <source>
        <dbReference type="SAM" id="Phobius"/>
    </source>
</evidence>
<keyword evidence="1" id="KW-1133">Transmembrane helix</keyword>
<feature type="transmembrane region" description="Helical" evidence="1">
    <location>
        <begin position="12"/>
        <end position="32"/>
    </location>
</feature>
<dbReference type="EMBL" id="AFHG01000059">
    <property type="protein sequence ID" value="EGK69926.1"/>
    <property type="molecule type" value="Genomic_DNA"/>
</dbReference>